<dbReference type="AlphaFoldDB" id="A0AAP0QWH2"/>
<feature type="compositionally biased region" description="Polar residues" evidence="6">
    <location>
        <begin position="145"/>
        <end position="156"/>
    </location>
</feature>
<dbReference type="InterPro" id="IPR032675">
    <property type="entry name" value="LRR_dom_sf"/>
</dbReference>
<keyword evidence="7" id="KW-1133">Transmembrane helix</keyword>
<feature type="region of interest" description="Disordered" evidence="6">
    <location>
        <begin position="136"/>
        <end position="156"/>
    </location>
</feature>
<keyword evidence="5" id="KW-0325">Glycoprotein</keyword>
<keyword evidence="9" id="KW-1185">Reference proteome</keyword>
<dbReference type="SUPFAM" id="SSF52058">
    <property type="entry name" value="L domain-like"/>
    <property type="match status" value="1"/>
</dbReference>
<dbReference type="PANTHER" id="PTHR45974">
    <property type="entry name" value="RECEPTOR-LIKE PROTEIN 55"/>
    <property type="match status" value="1"/>
</dbReference>
<gene>
    <name evidence="8" type="ORF">WN944_005677</name>
</gene>
<keyword evidence="7" id="KW-0812">Transmembrane</keyword>
<keyword evidence="4 7" id="KW-0472">Membrane</keyword>
<organism evidence="8 9">
    <name type="scientific">Citrus x changshan-huyou</name>
    <dbReference type="NCBI Taxonomy" id="2935761"/>
    <lineage>
        <taxon>Eukaryota</taxon>
        <taxon>Viridiplantae</taxon>
        <taxon>Streptophyta</taxon>
        <taxon>Embryophyta</taxon>
        <taxon>Tracheophyta</taxon>
        <taxon>Spermatophyta</taxon>
        <taxon>Magnoliopsida</taxon>
        <taxon>eudicotyledons</taxon>
        <taxon>Gunneridae</taxon>
        <taxon>Pentapetalae</taxon>
        <taxon>rosids</taxon>
        <taxon>malvids</taxon>
        <taxon>Sapindales</taxon>
        <taxon>Rutaceae</taxon>
        <taxon>Aurantioideae</taxon>
        <taxon>Citrus</taxon>
    </lineage>
</organism>
<comment type="caution">
    <text evidence="8">The sequence shown here is derived from an EMBL/GenBank/DDBJ whole genome shotgun (WGS) entry which is preliminary data.</text>
</comment>
<feature type="transmembrane region" description="Helical" evidence="7">
    <location>
        <begin position="200"/>
        <end position="225"/>
    </location>
</feature>
<evidence type="ECO:0000256" key="2">
    <source>
        <dbReference type="ARBA" id="ARBA00022729"/>
    </source>
</evidence>
<evidence type="ECO:0000256" key="1">
    <source>
        <dbReference type="ARBA" id="ARBA00004370"/>
    </source>
</evidence>
<evidence type="ECO:0000313" key="8">
    <source>
        <dbReference type="EMBL" id="KAK9213692.1"/>
    </source>
</evidence>
<dbReference type="GO" id="GO:0016020">
    <property type="term" value="C:membrane"/>
    <property type="evidence" value="ECO:0007669"/>
    <property type="project" value="UniProtKB-SubCell"/>
</dbReference>
<accession>A0AAP0QWH2</accession>
<proteinExistence type="predicted"/>
<evidence type="ECO:0000256" key="4">
    <source>
        <dbReference type="ARBA" id="ARBA00023136"/>
    </source>
</evidence>
<evidence type="ECO:0000256" key="6">
    <source>
        <dbReference type="SAM" id="MobiDB-lite"/>
    </source>
</evidence>
<comment type="subcellular location">
    <subcellularLocation>
        <location evidence="1">Membrane</location>
    </subcellularLocation>
</comment>
<keyword evidence="2" id="KW-0732">Signal</keyword>
<sequence>MLFLFADRILVGCSFSRPIPDSIGSLQELVYLDVSDGRFNASHVPLWFPSIKSLTTLVMRPNQLNGISDLGTSYSEELLVNLQSNHIYAYTDSGGAPSVDIMQSSLFLLFDNPICQESGNAKGYCRLSQLSSSHLMKPKNCPSDPGNSDQNSSPTSQCAYPYTGTLTDKPPPLFGPYFFIGDQYHYFAGKSGGANKLTSIGFTIGAAAAGCVKLLLLLLAGVYAYRQKRRAENCQ</sequence>
<protein>
    <submittedName>
        <fullName evidence="8">Uncharacterized protein</fullName>
    </submittedName>
</protein>
<evidence type="ECO:0000256" key="5">
    <source>
        <dbReference type="ARBA" id="ARBA00023180"/>
    </source>
</evidence>
<dbReference type="Proteomes" id="UP001428341">
    <property type="component" value="Unassembled WGS sequence"/>
</dbReference>
<dbReference type="Gene3D" id="3.80.10.10">
    <property type="entry name" value="Ribonuclease Inhibitor"/>
    <property type="match status" value="1"/>
</dbReference>
<keyword evidence="3" id="KW-0677">Repeat</keyword>
<evidence type="ECO:0000256" key="3">
    <source>
        <dbReference type="ARBA" id="ARBA00022737"/>
    </source>
</evidence>
<reference evidence="8 9" key="1">
    <citation type="submission" date="2024-05" db="EMBL/GenBank/DDBJ databases">
        <title>Haplotype-resolved chromosome-level genome assembly of Huyou (Citrus changshanensis).</title>
        <authorList>
            <person name="Miao C."/>
            <person name="Chen W."/>
            <person name="Wu Y."/>
            <person name="Wang L."/>
            <person name="Zhao S."/>
            <person name="Grierson D."/>
            <person name="Xu C."/>
            <person name="Chen K."/>
        </authorList>
    </citation>
    <scope>NUCLEOTIDE SEQUENCE [LARGE SCALE GENOMIC DNA]</scope>
    <source>
        <strain evidence="8">01-14</strain>
        <tissue evidence="8">Leaf</tissue>
    </source>
</reference>
<name>A0AAP0QWH2_9ROSI</name>
<dbReference type="EMBL" id="JBCGBO010000003">
    <property type="protein sequence ID" value="KAK9213692.1"/>
    <property type="molecule type" value="Genomic_DNA"/>
</dbReference>
<evidence type="ECO:0000313" key="9">
    <source>
        <dbReference type="Proteomes" id="UP001428341"/>
    </source>
</evidence>
<evidence type="ECO:0000256" key="7">
    <source>
        <dbReference type="SAM" id="Phobius"/>
    </source>
</evidence>